<dbReference type="PANTHER" id="PTHR12510:SF4">
    <property type="entry name" value="GAMMA-GLUTAMYLAMINECYCLOTRANSFERASE"/>
    <property type="match status" value="1"/>
</dbReference>
<dbReference type="PhylomeDB" id="A8AAZ8"/>
<dbReference type="GO" id="GO:0061929">
    <property type="term" value="F:gamma-glutamylaminecyclotransferase activity"/>
    <property type="evidence" value="ECO:0007669"/>
    <property type="project" value="InterPro"/>
</dbReference>
<comment type="similarity">
    <text evidence="1">Belongs to the gamma-glutamylcyclotransferase family.</text>
</comment>
<dbReference type="InterPro" id="IPR036568">
    <property type="entry name" value="GGCT-like_sf"/>
</dbReference>
<evidence type="ECO:0000259" key="2">
    <source>
        <dbReference type="Pfam" id="PF06094"/>
    </source>
</evidence>
<dbReference type="PANTHER" id="PTHR12510">
    <property type="entry name" value="TROPONIN C-AKIN-1 PROTEIN"/>
    <property type="match status" value="1"/>
</dbReference>
<name>A8AAZ8_IGNH4</name>
<dbReference type="HOGENOM" id="CLU_083466_5_0_2"/>
<dbReference type="EMBL" id="CP000816">
    <property type="protein sequence ID" value="ABU82100.1"/>
    <property type="molecule type" value="Genomic_DNA"/>
</dbReference>
<dbReference type="InterPro" id="IPR039126">
    <property type="entry name" value="GGACT"/>
</dbReference>
<dbReference type="CDD" id="cd06661">
    <property type="entry name" value="GGCT_like"/>
    <property type="match status" value="1"/>
</dbReference>
<dbReference type="AlphaFoldDB" id="A8AAZ8"/>
<dbReference type="Proteomes" id="UP000000262">
    <property type="component" value="Chromosome"/>
</dbReference>
<accession>A8AAZ8</accession>
<protein>
    <recommendedName>
        <fullName evidence="2">Gamma-glutamylcyclotransferase AIG2-like domain-containing protein</fullName>
    </recommendedName>
</protein>
<dbReference type="STRING" id="453591.Igni_0920"/>
<dbReference type="eggNOG" id="arCOG03271">
    <property type="taxonomic scope" value="Archaea"/>
</dbReference>
<gene>
    <name evidence="3" type="ordered locus">Igni_0920</name>
</gene>
<keyword evidence="4" id="KW-1185">Reference proteome</keyword>
<sequence length="141" mass="15711">MGVAYLFVYGTLMRGCPLHDALKEAGATFASLAVTADRHALYEVRSGNERYPAMLLGGGEHYVAGELYLIPEEGLDKLDVLEGVVEGEYKREKVRVKREDTGQVVEAYAYVIDPEFLEKLILEGRAKLVTSLEGDLVRWKC</sequence>
<dbReference type="InterPro" id="IPR013024">
    <property type="entry name" value="GGCT-like"/>
</dbReference>
<dbReference type="KEGG" id="iho:Igni_0920"/>
<reference evidence="3 4" key="1">
    <citation type="journal article" date="2008" name="Genome Biol.">
        <title>A genomic analysis of the archaeal system Ignicoccus hospitalis-Nanoarchaeum equitans.</title>
        <authorList>
            <person name="Podar M."/>
            <person name="Anderson I."/>
            <person name="Makarova K.S."/>
            <person name="Elkins J.G."/>
            <person name="Ivanova N."/>
            <person name="Wall M.A."/>
            <person name="Lykidis A."/>
            <person name="Mavromatis K."/>
            <person name="Sun H."/>
            <person name="Hudson M.E."/>
            <person name="Chen W."/>
            <person name="Deciu C."/>
            <person name="Hutchison D."/>
            <person name="Eads J.R."/>
            <person name="Anderson A."/>
            <person name="Fernandes F."/>
            <person name="Szeto E."/>
            <person name="Lapidus A."/>
            <person name="Kyrpides N.C."/>
            <person name="Saier M.H.Jr."/>
            <person name="Richardson P.M."/>
            <person name="Rachel R."/>
            <person name="Huber H."/>
            <person name="Eisen J.A."/>
            <person name="Koonin E.V."/>
            <person name="Keller M."/>
            <person name="Stetter K.O."/>
        </authorList>
    </citation>
    <scope>NUCLEOTIDE SEQUENCE [LARGE SCALE GENOMIC DNA]</scope>
    <source>
        <strain evidence="4">KIN4/I / DSM 18386 / JCM 14125</strain>
    </source>
</reference>
<dbReference type="Gene3D" id="3.10.490.10">
    <property type="entry name" value="Gamma-glutamyl cyclotransferase-like"/>
    <property type="match status" value="1"/>
</dbReference>
<evidence type="ECO:0000313" key="3">
    <source>
        <dbReference type="EMBL" id="ABU82100.1"/>
    </source>
</evidence>
<evidence type="ECO:0000313" key="4">
    <source>
        <dbReference type="Proteomes" id="UP000000262"/>
    </source>
</evidence>
<proteinExistence type="inferred from homology"/>
<dbReference type="OrthoDB" id="100169at2157"/>
<dbReference type="InterPro" id="IPR009288">
    <property type="entry name" value="AIG2-like_dom"/>
</dbReference>
<dbReference type="SUPFAM" id="SSF110857">
    <property type="entry name" value="Gamma-glutamyl cyclotransferase-like"/>
    <property type="match status" value="1"/>
</dbReference>
<feature type="domain" description="Gamma-glutamylcyclotransferase AIG2-like" evidence="2">
    <location>
        <begin position="6"/>
        <end position="114"/>
    </location>
</feature>
<dbReference type="Pfam" id="PF06094">
    <property type="entry name" value="GGACT"/>
    <property type="match status" value="1"/>
</dbReference>
<dbReference type="GO" id="GO:0005829">
    <property type="term" value="C:cytosol"/>
    <property type="evidence" value="ECO:0007669"/>
    <property type="project" value="TreeGrafter"/>
</dbReference>
<organism evidence="3 4">
    <name type="scientific">Ignicoccus hospitalis (strain KIN4/I / DSM 18386 / JCM 14125)</name>
    <dbReference type="NCBI Taxonomy" id="453591"/>
    <lineage>
        <taxon>Archaea</taxon>
        <taxon>Thermoproteota</taxon>
        <taxon>Thermoprotei</taxon>
        <taxon>Desulfurococcales</taxon>
        <taxon>Desulfurococcaceae</taxon>
        <taxon>Ignicoccus</taxon>
    </lineage>
</organism>
<evidence type="ECO:0000256" key="1">
    <source>
        <dbReference type="ARBA" id="ARBA00008861"/>
    </source>
</evidence>